<dbReference type="AlphaFoldDB" id="A0AA38P0B1"/>
<accession>A0AA38P0B1</accession>
<keyword evidence="3" id="KW-1185">Reference proteome</keyword>
<evidence type="ECO:0000313" key="3">
    <source>
        <dbReference type="Proteomes" id="UP001163846"/>
    </source>
</evidence>
<protein>
    <submittedName>
        <fullName evidence="2">Uncharacterized protein</fullName>
    </submittedName>
</protein>
<dbReference type="EMBL" id="MU806610">
    <property type="protein sequence ID" value="KAJ3833932.1"/>
    <property type="molecule type" value="Genomic_DNA"/>
</dbReference>
<organism evidence="2 3">
    <name type="scientific">Lentinula raphanica</name>
    <dbReference type="NCBI Taxonomy" id="153919"/>
    <lineage>
        <taxon>Eukaryota</taxon>
        <taxon>Fungi</taxon>
        <taxon>Dikarya</taxon>
        <taxon>Basidiomycota</taxon>
        <taxon>Agaricomycotina</taxon>
        <taxon>Agaricomycetes</taxon>
        <taxon>Agaricomycetidae</taxon>
        <taxon>Agaricales</taxon>
        <taxon>Marasmiineae</taxon>
        <taxon>Omphalotaceae</taxon>
        <taxon>Lentinula</taxon>
    </lineage>
</organism>
<dbReference type="Proteomes" id="UP001163846">
    <property type="component" value="Unassembled WGS sequence"/>
</dbReference>
<comment type="caution">
    <text evidence="2">The sequence shown here is derived from an EMBL/GenBank/DDBJ whole genome shotgun (WGS) entry which is preliminary data.</text>
</comment>
<feature type="region of interest" description="Disordered" evidence="1">
    <location>
        <begin position="292"/>
        <end position="312"/>
    </location>
</feature>
<evidence type="ECO:0000256" key="1">
    <source>
        <dbReference type="SAM" id="MobiDB-lite"/>
    </source>
</evidence>
<reference evidence="2" key="1">
    <citation type="submission" date="2022-08" db="EMBL/GenBank/DDBJ databases">
        <authorList>
            <consortium name="DOE Joint Genome Institute"/>
            <person name="Min B."/>
            <person name="Riley R."/>
            <person name="Sierra-Patev S."/>
            <person name="Naranjo-Ortiz M."/>
            <person name="Looney B."/>
            <person name="Konkel Z."/>
            <person name="Slot J.C."/>
            <person name="Sakamoto Y."/>
            <person name="Steenwyk J.L."/>
            <person name="Rokas A."/>
            <person name="Carro J."/>
            <person name="Camarero S."/>
            <person name="Ferreira P."/>
            <person name="Molpeceres G."/>
            <person name="Ruiz-Duenas F.J."/>
            <person name="Serrano A."/>
            <person name="Henrissat B."/>
            <person name="Drula E."/>
            <person name="Hughes K.W."/>
            <person name="Mata J.L."/>
            <person name="Ishikawa N.K."/>
            <person name="Vargas-Isla R."/>
            <person name="Ushijima S."/>
            <person name="Smith C.A."/>
            <person name="Ahrendt S."/>
            <person name="Andreopoulos W."/>
            <person name="He G."/>
            <person name="Labutti K."/>
            <person name="Lipzen A."/>
            <person name="Ng V."/>
            <person name="Sandor L."/>
            <person name="Barry K."/>
            <person name="Martinez A.T."/>
            <person name="Xiao Y."/>
            <person name="Gibbons J.G."/>
            <person name="Terashima K."/>
            <person name="Hibbett D.S."/>
            <person name="Grigoriev I.V."/>
        </authorList>
    </citation>
    <scope>NUCLEOTIDE SEQUENCE</scope>
    <source>
        <strain evidence="2">TFB9207</strain>
    </source>
</reference>
<sequence>MELTDEAKDWKHIILTPIKEADDGSNNYNEFKRKSMFELNAAGYWKYIDGVDYNPPQIPILQPTREMRGLDLAGNPSTFRIPGNEAKVQAARDKAKGWLEGDKKALAIIVRAVPVEKLYLLEECTSAHAAWKALKNEYEPTNTLSALTIMQQIIGNQCKLEDNPVAWLEVMVRLYGRLRDANPKMMSDWDFAKHLITLMTQDENWRYCRDELRNKLRVAKIAGRIFSSQSVVRRLKDEEVELGIAPYIASLNTIMTSSKGKNVDRANHQAAPGVYTANEFVNNASGSRYLQRDDRKFKPYPNQKPPGNRSSSTFNSSLICENPFCVFAQGHTIDNCFVYGGGKAETYIYRRMLESLHDEGMFWKELEEEDQQVE</sequence>
<gene>
    <name evidence="2" type="ORF">F5878DRAFT_645550</name>
</gene>
<dbReference type="Pfam" id="PF14223">
    <property type="entry name" value="Retrotran_gag_2"/>
    <property type="match status" value="1"/>
</dbReference>
<name>A0AA38P0B1_9AGAR</name>
<proteinExistence type="predicted"/>
<evidence type="ECO:0000313" key="2">
    <source>
        <dbReference type="EMBL" id="KAJ3833932.1"/>
    </source>
</evidence>